<gene>
    <name evidence="2" type="ORF">F0U60_49610</name>
</gene>
<evidence type="ECO:0000313" key="2">
    <source>
        <dbReference type="EMBL" id="WNG51301.1"/>
    </source>
</evidence>
<accession>A0ABY9X7F0</accession>
<dbReference type="CDD" id="cd00009">
    <property type="entry name" value="AAA"/>
    <property type="match status" value="1"/>
</dbReference>
<dbReference type="InterPro" id="IPR027417">
    <property type="entry name" value="P-loop_NTPase"/>
</dbReference>
<dbReference type="Pfam" id="PF20030">
    <property type="entry name" value="bpMoxR"/>
    <property type="match status" value="1"/>
</dbReference>
<organism evidence="2 3">
    <name type="scientific">Archangium minus</name>
    <dbReference type="NCBI Taxonomy" id="83450"/>
    <lineage>
        <taxon>Bacteria</taxon>
        <taxon>Pseudomonadati</taxon>
        <taxon>Myxococcota</taxon>
        <taxon>Myxococcia</taxon>
        <taxon>Myxococcales</taxon>
        <taxon>Cystobacterineae</taxon>
        <taxon>Archangiaceae</taxon>
        <taxon>Archangium</taxon>
    </lineage>
</organism>
<dbReference type="SMART" id="SM00382">
    <property type="entry name" value="AAA"/>
    <property type="match status" value="1"/>
</dbReference>
<evidence type="ECO:0000259" key="1">
    <source>
        <dbReference type="SMART" id="SM00382"/>
    </source>
</evidence>
<protein>
    <submittedName>
        <fullName evidence="2">AAA domain-containing protein</fullName>
    </submittedName>
</protein>
<dbReference type="PANTHER" id="PTHR32204:SF0">
    <property type="entry name" value="ATPASE RAVA"/>
    <property type="match status" value="1"/>
</dbReference>
<dbReference type="Proteomes" id="UP001611383">
    <property type="component" value="Chromosome"/>
</dbReference>
<dbReference type="InterPro" id="IPR045427">
    <property type="entry name" value="MoxR"/>
</dbReference>
<sequence>MRRGGEPSRVHLMSLSFDVAAGSVRDALSDAGRGLVEREALVELVALCAVAGEHLLVVGPPGTAKSEAVRRTARALGGTYFEYLLGRFTEPSEIFGPVDLRKLREGLVETETAGMLPEAEVAFLDEVFLGSTAILNTLLGLLNERVFHRGHTRMRCPLRVCVGASNALPDDEALAAFADRFLARTFVESVPDPRLEDLLAGGASLWKAEEARTASLEALDVLAQAAREADLGPVRPHLAHALRTLRSAGIGLSDRRMVKVQRLVSAAAALAGRRVPGVADLWPLIYAVPTREAQALARDVLRELLAHSENPALAAAALEASAGPLARAQKIAQAGRLALAERPKDADTEALSSWRLKLEGVAREMDAGFAPEALPEELRTVREELRAALLSSAPVETASEAA</sequence>
<evidence type="ECO:0000313" key="3">
    <source>
        <dbReference type="Proteomes" id="UP001611383"/>
    </source>
</evidence>
<reference evidence="2 3" key="1">
    <citation type="submission" date="2019-08" db="EMBL/GenBank/DDBJ databases">
        <title>Archangium and Cystobacter genomes.</title>
        <authorList>
            <person name="Chen I.-C.K."/>
            <person name="Wielgoss S."/>
        </authorList>
    </citation>
    <scope>NUCLEOTIDE SEQUENCE [LARGE SCALE GENOMIC DNA]</scope>
    <source>
        <strain evidence="2 3">Cbm 6</strain>
    </source>
</reference>
<proteinExistence type="predicted"/>
<keyword evidence="3" id="KW-1185">Reference proteome</keyword>
<dbReference type="EMBL" id="CP043494">
    <property type="protein sequence ID" value="WNG51301.1"/>
    <property type="molecule type" value="Genomic_DNA"/>
</dbReference>
<dbReference type="PANTHER" id="PTHR32204">
    <property type="entry name" value="ATPASE RAVA"/>
    <property type="match status" value="1"/>
</dbReference>
<dbReference type="InterPro" id="IPR003593">
    <property type="entry name" value="AAA+_ATPase"/>
</dbReference>
<feature type="domain" description="AAA+ ATPase" evidence="1">
    <location>
        <begin position="51"/>
        <end position="191"/>
    </location>
</feature>
<dbReference type="SUPFAM" id="SSF52540">
    <property type="entry name" value="P-loop containing nucleoside triphosphate hydrolases"/>
    <property type="match status" value="1"/>
</dbReference>
<name>A0ABY9X7F0_9BACT</name>
<dbReference type="Gene3D" id="3.40.50.300">
    <property type="entry name" value="P-loop containing nucleotide triphosphate hydrolases"/>
    <property type="match status" value="1"/>
</dbReference>
<dbReference type="InterPro" id="IPR050513">
    <property type="entry name" value="RavA_ATPases"/>
</dbReference>